<evidence type="ECO:0000256" key="1">
    <source>
        <dbReference type="SAM" id="MobiDB-lite"/>
    </source>
</evidence>
<name>A0AAV2CL38_9ROSI</name>
<dbReference type="EMBL" id="OZ034813">
    <property type="protein sequence ID" value="CAL1357253.1"/>
    <property type="molecule type" value="Genomic_DNA"/>
</dbReference>
<feature type="region of interest" description="Disordered" evidence="1">
    <location>
        <begin position="58"/>
        <end position="87"/>
    </location>
</feature>
<dbReference type="AlphaFoldDB" id="A0AAV2CL38"/>
<sequence>MIYLLKTSPHFSGLRFSEKCVGALRLHRLLLDGNCHHRLNGERIVEGRDGRKHLFNCGGNDEQQLRGKPSEETSFSRRRPTTNVGNNRRNSFLIFTYTKLHC</sequence>
<gene>
    <name evidence="2" type="ORF">LTRI10_LOCUS4901</name>
</gene>
<dbReference type="Proteomes" id="UP001497516">
    <property type="component" value="Chromosome 1"/>
</dbReference>
<accession>A0AAV2CL38</accession>
<evidence type="ECO:0000313" key="2">
    <source>
        <dbReference type="EMBL" id="CAL1357253.1"/>
    </source>
</evidence>
<protein>
    <submittedName>
        <fullName evidence="2">Uncharacterized protein</fullName>
    </submittedName>
</protein>
<proteinExistence type="predicted"/>
<organism evidence="2 3">
    <name type="scientific">Linum trigynum</name>
    <dbReference type="NCBI Taxonomy" id="586398"/>
    <lineage>
        <taxon>Eukaryota</taxon>
        <taxon>Viridiplantae</taxon>
        <taxon>Streptophyta</taxon>
        <taxon>Embryophyta</taxon>
        <taxon>Tracheophyta</taxon>
        <taxon>Spermatophyta</taxon>
        <taxon>Magnoliopsida</taxon>
        <taxon>eudicotyledons</taxon>
        <taxon>Gunneridae</taxon>
        <taxon>Pentapetalae</taxon>
        <taxon>rosids</taxon>
        <taxon>fabids</taxon>
        <taxon>Malpighiales</taxon>
        <taxon>Linaceae</taxon>
        <taxon>Linum</taxon>
    </lineage>
</organism>
<keyword evidence="3" id="KW-1185">Reference proteome</keyword>
<reference evidence="2 3" key="1">
    <citation type="submission" date="2024-04" db="EMBL/GenBank/DDBJ databases">
        <authorList>
            <person name="Fracassetti M."/>
        </authorList>
    </citation>
    <scope>NUCLEOTIDE SEQUENCE [LARGE SCALE GENOMIC DNA]</scope>
</reference>
<feature type="compositionally biased region" description="Basic and acidic residues" evidence="1">
    <location>
        <begin position="63"/>
        <end position="75"/>
    </location>
</feature>
<evidence type="ECO:0000313" key="3">
    <source>
        <dbReference type="Proteomes" id="UP001497516"/>
    </source>
</evidence>